<proteinExistence type="predicted"/>
<comment type="caution">
    <text evidence="1">The sequence shown here is derived from an EMBL/GenBank/DDBJ whole genome shotgun (WGS) entry which is preliminary data.</text>
</comment>
<reference evidence="1 2" key="1">
    <citation type="submission" date="2024-01" db="EMBL/GenBank/DDBJ databases">
        <title>Genome assemblies of Stephania.</title>
        <authorList>
            <person name="Yang L."/>
        </authorList>
    </citation>
    <scope>NUCLEOTIDE SEQUENCE [LARGE SCALE GENOMIC DNA]</scope>
    <source>
        <strain evidence="1">QJT</strain>
        <tissue evidence="1">Leaf</tissue>
    </source>
</reference>
<gene>
    <name evidence="1" type="ORF">Sjap_006793</name>
</gene>
<evidence type="ECO:0000313" key="2">
    <source>
        <dbReference type="Proteomes" id="UP001417504"/>
    </source>
</evidence>
<protein>
    <submittedName>
        <fullName evidence="1">Uncharacterized protein</fullName>
    </submittedName>
</protein>
<dbReference type="EMBL" id="JBBNAE010000002">
    <property type="protein sequence ID" value="KAK9146890.1"/>
    <property type="molecule type" value="Genomic_DNA"/>
</dbReference>
<evidence type="ECO:0000313" key="1">
    <source>
        <dbReference type="EMBL" id="KAK9146890.1"/>
    </source>
</evidence>
<sequence length="50" mass="5942">MLPSFPQSRASAYCARIHNQFNTNHTIKNKKKNKKKRTNEWRAEDQIIVV</sequence>
<accession>A0AAP0PMA5</accession>
<name>A0AAP0PMA5_9MAGN</name>
<keyword evidence="2" id="KW-1185">Reference proteome</keyword>
<dbReference type="AlphaFoldDB" id="A0AAP0PMA5"/>
<organism evidence="1 2">
    <name type="scientific">Stephania japonica</name>
    <dbReference type="NCBI Taxonomy" id="461633"/>
    <lineage>
        <taxon>Eukaryota</taxon>
        <taxon>Viridiplantae</taxon>
        <taxon>Streptophyta</taxon>
        <taxon>Embryophyta</taxon>
        <taxon>Tracheophyta</taxon>
        <taxon>Spermatophyta</taxon>
        <taxon>Magnoliopsida</taxon>
        <taxon>Ranunculales</taxon>
        <taxon>Menispermaceae</taxon>
        <taxon>Menispermoideae</taxon>
        <taxon>Cissampelideae</taxon>
        <taxon>Stephania</taxon>
    </lineage>
</organism>
<dbReference type="Proteomes" id="UP001417504">
    <property type="component" value="Unassembled WGS sequence"/>
</dbReference>